<feature type="domain" description="MADS-box" evidence="7">
    <location>
        <begin position="7"/>
        <end position="67"/>
    </location>
</feature>
<dbReference type="GO" id="GO:0046983">
    <property type="term" value="F:protein dimerization activity"/>
    <property type="evidence" value="ECO:0007669"/>
    <property type="project" value="InterPro"/>
</dbReference>
<dbReference type="PANTHER" id="PTHR11945">
    <property type="entry name" value="MADS BOX PROTEIN"/>
    <property type="match status" value="1"/>
</dbReference>
<evidence type="ECO:0000313" key="9">
    <source>
        <dbReference type="Proteomes" id="UP000222542"/>
    </source>
</evidence>
<dbReference type="Proteomes" id="UP000222542">
    <property type="component" value="Unassembled WGS sequence"/>
</dbReference>
<dbReference type="PRINTS" id="PR00404">
    <property type="entry name" value="MADSDOMAIN"/>
</dbReference>
<gene>
    <name evidence="8" type="ORF">T459_32559</name>
</gene>
<dbReference type="GO" id="GO:0000981">
    <property type="term" value="F:DNA-binding transcription factor activity, RNA polymerase II-specific"/>
    <property type="evidence" value="ECO:0000318"/>
    <property type="project" value="GO_Central"/>
</dbReference>
<accession>A0A1U8F2K0</accession>
<dbReference type="KEGG" id="cann:107853190"/>
<evidence type="ECO:0000256" key="1">
    <source>
        <dbReference type="ARBA" id="ARBA00004123"/>
    </source>
</evidence>
<protein>
    <recommendedName>
        <fullName evidence="7">MADS-box domain-containing protein</fullName>
    </recommendedName>
</protein>
<dbReference type="SMART" id="SM00432">
    <property type="entry name" value="MADS"/>
    <property type="match status" value="1"/>
</dbReference>
<name>A0A1U8F2K0_CAPAN</name>
<evidence type="ECO:0000256" key="5">
    <source>
        <dbReference type="ARBA" id="ARBA00023242"/>
    </source>
</evidence>
<dbReference type="GO" id="GO:0005634">
    <property type="term" value="C:nucleus"/>
    <property type="evidence" value="ECO:0007669"/>
    <property type="project" value="UniProtKB-SubCell"/>
</dbReference>
<feature type="coiled-coil region" evidence="6">
    <location>
        <begin position="88"/>
        <end position="122"/>
    </location>
</feature>
<organism evidence="8 9">
    <name type="scientific">Capsicum annuum</name>
    <name type="common">Capsicum pepper</name>
    <dbReference type="NCBI Taxonomy" id="4072"/>
    <lineage>
        <taxon>Eukaryota</taxon>
        <taxon>Viridiplantae</taxon>
        <taxon>Streptophyta</taxon>
        <taxon>Embryophyta</taxon>
        <taxon>Tracheophyta</taxon>
        <taxon>Spermatophyta</taxon>
        <taxon>Magnoliopsida</taxon>
        <taxon>eudicotyledons</taxon>
        <taxon>Gunneridae</taxon>
        <taxon>Pentapetalae</taxon>
        <taxon>asterids</taxon>
        <taxon>lamiids</taxon>
        <taxon>Solanales</taxon>
        <taxon>Solanaceae</taxon>
        <taxon>Solanoideae</taxon>
        <taxon>Capsiceae</taxon>
        <taxon>Capsicum</taxon>
    </lineage>
</organism>
<dbReference type="OMA" id="EARVKCW"/>
<comment type="subcellular location">
    <subcellularLocation>
        <location evidence="1">Nucleus</location>
    </subcellularLocation>
</comment>
<reference evidence="8 9" key="1">
    <citation type="journal article" date="2014" name="Nat. Genet.">
        <title>Genome sequence of the hot pepper provides insights into the evolution of pungency in Capsicum species.</title>
        <authorList>
            <person name="Kim S."/>
            <person name="Park M."/>
            <person name="Yeom S.I."/>
            <person name="Kim Y.M."/>
            <person name="Lee J.M."/>
            <person name="Lee H.A."/>
            <person name="Seo E."/>
            <person name="Choi J."/>
            <person name="Cheong K."/>
            <person name="Kim K.T."/>
            <person name="Jung K."/>
            <person name="Lee G.W."/>
            <person name="Oh S.K."/>
            <person name="Bae C."/>
            <person name="Kim S.B."/>
            <person name="Lee H.Y."/>
            <person name="Kim S.Y."/>
            <person name="Kim M.S."/>
            <person name="Kang B.C."/>
            <person name="Jo Y.D."/>
            <person name="Yang H.B."/>
            <person name="Jeong H.J."/>
            <person name="Kang W.H."/>
            <person name="Kwon J.K."/>
            <person name="Shin C."/>
            <person name="Lim J.Y."/>
            <person name="Park J.H."/>
            <person name="Huh J.H."/>
            <person name="Kim J.S."/>
            <person name="Kim B.D."/>
            <person name="Cohen O."/>
            <person name="Paran I."/>
            <person name="Suh M.C."/>
            <person name="Lee S.B."/>
            <person name="Kim Y.K."/>
            <person name="Shin Y."/>
            <person name="Noh S.J."/>
            <person name="Park J."/>
            <person name="Seo Y.S."/>
            <person name="Kwon S.Y."/>
            <person name="Kim H.A."/>
            <person name="Park J.M."/>
            <person name="Kim H.J."/>
            <person name="Choi S.B."/>
            <person name="Bosland P.W."/>
            <person name="Reeves G."/>
            <person name="Jo S.H."/>
            <person name="Lee B.W."/>
            <person name="Cho H.T."/>
            <person name="Choi H.S."/>
            <person name="Lee M.S."/>
            <person name="Yu Y."/>
            <person name="Do Choi Y."/>
            <person name="Park B.S."/>
            <person name="van Deynze A."/>
            <person name="Ashrafi H."/>
            <person name="Hill T."/>
            <person name="Kim W.T."/>
            <person name="Pai H.S."/>
            <person name="Ahn H.K."/>
            <person name="Yeam I."/>
            <person name="Giovannoni J.J."/>
            <person name="Rose J.K."/>
            <person name="Sorensen I."/>
            <person name="Lee S.J."/>
            <person name="Kim R.W."/>
            <person name="Choi I.Y."/>
            <person name="Choi B.S."/>
            <person name="Lim J.S."/>
            <person name="Lee Y.H."/>
            <person name="Choi D."/>
        </authorList>
    </citation>
    <scope>NUCLEOTIDE SEQUENCE [LARGE SCALE GENOMIC DNA]</scope>
    <source>
        <strain evidence="9">cv. CM334</strain>
    </source>
</reference>
<comment type="caution">
    <text evidence="8">The sequence shown here is derived from an EMBL/GenBank/DDBJ whole genome shotgun (WGS) entry which is preliminary data.</text>
</comment>
<dbReference type="EMBL" id="AYRZ02000027">
    <property type="protein sequence ID" value="PHT63624.1"/>
    <property type="molecule type" value="Genomic_DNA"/>
</dbReference>
<dbReference type="Gramene" id="PHT63624">
    <property type="protein sequence ID" value="PHT63624"/>
    <property type="gene ID" value="T459_32559"/>
</dbReference>
<dbReference type="PANTHER" id="PTHR11945:SF824">
    <property type="entry name" value="MADS-BOX DOMAIN-CONTAINING PROTEIN"/>
    <property type="match status" value="1"/>
</dbReference>
<reference evidence="8 9" key="2">
    <citation type="journal article" date="2017" name="Genome Biol.">
        <title>New reference genome sequences of hot pepper reveal the massive evolution of plant disease-resistance genes by retroduplication.</title>
        <authorList>
            <person name="Kim S."/>
            <person name="Park J."/>
            <person name="Yeom S.I."/>
            <person name="Kim Y.M."/>
            <person name="Seo E."/>
            <person name="Kim K.T."/>
            <person name="Kim M.S."/>
            <person name="Lee J.M."/>
            <person name="Cheong K."/>
            <person name="Shin H.S."/>
            <person name="Kim S.B."/>
            <person name="Han K."/>
            <person name="Lee J."/>
            <person name="Park M."/>
            <person name="Lee H.A."/>
            <person name="Lee H.Y."/>
            <person name="Lee Y."/>
            <person name="Oh S."/>
            <person name="Lee J.H."/>
            <person name="Choi E."/>
            <person name="Choi E."/>
            <person name="Lee S.E."/>
            <person name="Jeon J."/>
            <person name="Kim H."/>
            <person name="Choi G."/>
            <person name="Song H."/>
            <person name="Lee J."/>
            <person name="Lee S.C."/>
            <person name="Kwon J.K."/>
            <person name="Lee H.Y."/>
            <person name="Koo N."/>
            <person name="Hong Y."/>
            <person name="Kim R.W."/>
            <person name="Kang W.H."/>
            <person name="Huh J.H."/>
            <person name="Kang B.C."/>
            <person name="Yang T.J."/>
            <person name="Lee Y.H."/>
            <person name="Bennetzen J.L."/>
            <person name="Choi D."/>
        </authorList>
    </citation>
    <scope>NUCLEOTIDE SEQUENCE [LARGE SCALE GENOMIC DNA]</scope>
    <source>
        <strain evidence="9">cv. CM334</strain>
    </source>
</reference>
<dbReference type="SMR" id="A0A1U8F2K0"/>
<evidence type="ECO:0000259" key="7">
    <source>
        <dbReference type="PROSITE" id="PS50066"/>
    </source>
</evidence>
<keyword evidence="3" id="KW-0238">DNA-binding</keyword>
<dbReference type="InterPro" id="IPR002100">
    <property type="entry name" value="TF_MADSbox"/>
</dbReference>
<dbReference type="Pfam" id="PF00319">
    <property type="entry name" value="SRF-TF"/>
    <property type="match status" value="1"/>
</dbReference>
<dbReference type="InterPro" id="IPR036879">
    <property type="entry name" value="TF_MADSbox_sf"/>
</dbReference>
<sequence>MERKKTAGRRKIPLVKIKNDANRYSTFSKRCSGLYKKASELVRENDVDLGIVLTSPTDKTYAFVHPTSNAVIDRFMNLKTDFDDQIIAENSRNKVNQLNDRLNELDEREEIAKEKLLALNEMNKTREKNRWESIDQLNANEIIKFQTWLDVGEFMLKHQLPEASSSSQSPPEDANI</sequence>
<dbReference type="AlphaFoldDB" id="A0A1U8F2K0"/>
<keyword evidence="5" id="KW-0539">Nucleus</keyword>
<evidence type="ECO:0000256" key="3">
    <source>
        <dbReference type="ARBA" id="ARBA00023125"/>
    </source>
</evidence>
<dbReference type="GO" id="GO:0006357">
    <property type="term" value="P:regulation of transcription by RNA polymerase II"/>
    <property type="evidence" value="ECO:0000318"/>
    <property type="project" value="GO_Central"/>
</dbReference>
<evidence type="ECO:0000313" key="8">
    <source>
        <dbReference type="EMBL" id="PHT63624.1"/>
    </source>
</evidence>
<dbReference type="OrthoDB" id="1098072at2759"/>
<dbReference type="GO" id="GO:0000978">
    <property type="term" value="F:RNA polymerase II cis-regulatory region sequence-specific DNA binding"/>
    <property type="evidence" value="ECO:0000318"/>
    <property type="project" value="GO_Central"/>
</dbReference>
<keyword evidence="9" id="KW-1185">Reference proteome</keyword>
<proteinExistence type="predicted"/>
<dbReference type="Gene3D" id="3.40.1810.10">
    <property type="entry name" value="Transcription factor, MADS-box"/>
    <property type="match status" value="1"/>
</dbReference>
<evidence type="ECO:0000256" key="6">
    <source>
        <dbReference type="SAM" id="Coils"/>
    </source>
</evidence>
<evidence type="ECO:0000256" key="2">
    <source>
        <dbReference type="ARBA" id="ARBA00023015"/>
    </source>
</evidence>
<keyword evidence="2" id="KW-0805">Transcription regulation</keyword>
<dbReference type="PROSITE" id="PS50066">
    <property type="entry name" value="MADS_BOX_2"/>
    <property type="match status" value="1"/>
</dbReference>
<evidence type="ECO:0000256" key="4">
    <source>
        <dbReference type="ARBA" id="ARBA00023163"/>
    </source>
</evidence>
<dbReference type="SUPFAM" id="SSF55455">
    <property type="entry name" value="SRF-like"/>
    <property type="match status" value="1"/>
</dbReference>
<keyword evidence="6" id="KW-0175">Coiled coil</keyword>
<keyword evidence="4" id="KW-0804">Transcription</keyword>